<keyword evidence="26" id="KW-0007">Acetylation</keyword>
<evidence type="ECO:0000256" key="8">
    <source>
        <dbReference type="ARBA" id="ARBA00012166"/>
    </source>
</evidence>
<accession>A0A3M0K574</accession>
<comment type="catalytic activity">
    <reaction evidence="35">
        <text>DNA(n) + a 2'-deoxyribonucleoside 5'-triphosphate = DNA(n+1) + diphosphate</text>
        <dbReference type="Rhea" id="RHEA:22508"/>
        <dbReference type="Rhea" id="RHEA-COMP:17339"/>
        <dbReference type="Rhea" id="RHEA-COMP:17340"/>
        <dbReference type="ChEBI" id="CHEBI:33019"/>
        <dbReference type="ChEBI" id="CHEBI:61560"/>
        <dbReference type="ChEBI" id="CHEBI:173112"/>
        <dbReference type="EC" id="2.7.7.49"/>
    </reaction>
</comment>
<feature type="compositionally biased region" description="Basic and acidic residues" evidence="42">
    <location>
        <begin position="1280"/>
        <end position="1293"/>
    </location>
</feature>
<evidence type="ECO:0000256" key="25">
    <source>
        <dbReference type="ARBA" id="ARBA00022932"/>
    </source>
</evidence>
<dbReference type="CDD" id="cd18795">
    <property type="entry name" value="SF2_C_Ski2"/>
    <property type="match status" value="1"/>
</dbReference>
<evidence type="ECO:0000256" key="12">
    <source>
        <dbReference type="ARBA" id="ARBA00022454"/>
    </source>
</evidence>
<comment type="similarity">
    <text evidence="6">Belongs to the DNA polymerase type-A family.</text>
</comment>
<evidence type="ECO:0000256" key="15">
    <source>
        <dbReference type="ARBA" id="ARBA00022603"/>
    </source>
</evidence>
<evidence type="ECO:0000256" key="7">
    <source>
        <dbReference type="ARBA" id="ARBA00012160"/>
    </source>
</evidence>
<dbReference type="Pfam" id="PF00271">
    <property type="entry name" value="Helicase_C"/>
    <property type="match status" value="1"/>
</dbReference>
<comment type="subunit">
    <text evidence="37">Homomultimer; forms homodimers and homotetramers. Interacts with RAD51. Interacts with ORC2 and ORC4. Interacts with RHNO1; interaction takes place during mitosis and promotes POLQ recruitment to DNA damage sites. Interacts (when phosphorylated) with TOPBP1 (via BRCT domains 7 and 8); promoting POLQ recruitment to DNA damage sites.</text>
</comment>
<feature type="region of interest" description="Disordered" evidence="42">
    <location>
        <begin position="1866"/>
        <end position="1891"/>
    </location>
</feature>
<evidence type="ECO:0000256" key="30">
    <source>
        <dbReference type="ARBA" id="ARBA00031450"/>
    </source>
</evidence>
<evidence type="ECO:0000256" key="2">
    <source>
        <dbReference type="ARBA" id="ARBA00004123"/>
    </source>
</evidence>
<evidence type="ECO:0000256" key="6">
    <source>
        <dbReference type="ARBA" id="ARBA00007705"/>
    </source>
</evidence>
<dbReference type="EC" id="2.1.1.348" evidence="7"/>
<dbReference type="EMBL" id="QRBI01000120">
    <property type="protein sequence ID" value="RMC07651.1"/>
    <property type="molecule type" value="Genomic_DNA"/>
</dbReference>
<dbReference type="GO" id="GO:0003678">
    <property type="term" value="F:DNA helicase activity"/>
    <property type="evidence" value="ECO:0007669"/>
    <property type="project" value="UniProtKB-EC"/>
</dbReference>
<dbReference type="InterPro" id="IPR010286">
    <property type="entry name" value="METTL16/RlmF"/>
</dbReference>
<dbReference type="GO" id="GO:0005524">
    <property type="term" value="F:ATP binding"/>
    <property type="evidence" value="ECO:0007669"/>
    <property type="project" value="UniProtKB-KW"/>
</dbReference>
<dbReference type="PANTHER" id="PTHR10133:SF62">
    <property type="entry name" value="DNA POLYMERASE THETA"/>
    <property type="match status" value="1"/>
</dbReference>
<dbReference type="SUPFAM" id="SSF53098">
    <property type="entry name" value="Ribonuclease H-like"/>
    <property type="match status" value="1"/>
</dbReference>
<dbReference type="SMART" id="SM00482">
    <property type="entry name" value="POLAc"/>
    <property type="match status" value="1"/>
</dbReference>
<dbReference type="InterPro" id="IPR048960">
    <property type="entry name" value="POLQ-like_helical"/>
</dbReference>
<dbReference type="SUPFAM" id="SSF158702">
    <property type="entry name" value="Sec63 N-terminal domain-like"/>
    <property type="match status" value="1"/>
</dbReference>
<dbReference type="InterPro" id="IPR027417">
    <property type="entry name" value="P-loop_NTPase"/>
</dbReference>
<evidence type="ECO:0000256" key="9">
    <source>
        <dbReference type="ARBA" id="ARBA00012417"/>
    </source>
</evidence>
<dbReference type="GO" id="GO:0005634">
    <property type="term" value="C:nucleus"/>
    <property type="evidence" value="ECO:0007669"/>
    <property type="project" value="UniProtKB-SubCell"/>
</dbReference>
<dbReference type="InterPro" id="IPR043502">
    <property type="entry name" value="DNA/RNA_pol_sf"/>
</dbReference>
<dbReference type="InterPro" id="IPR002298">
    <property type="entry name" value="DNA_polymerase_A"/>
</dbReference>
<dbReference type="SUPFAM" id="SSF53335">
    <property type="entry name" value="S-adenosyl-L-methionine-dependent methyltransferases"/>
    <property type="match status" value="1"/>
</dbReference>
<comment type="caution">
    <text evidence="45">The sequence shown here is derived from an EMBL/GenBank/DDBJ whole genome shotgun (WGS) entry which is preliminary data.</text>
</comment>
<dbReference type="PROSITE" id="PS00447">
    <property type="entry name" value="DNA_POLYMERASE_A"/>
    <property type="match status" value="1"/>
</dbReference>
<evidence type="ECO:0000256" key="38">
    <source>
        <dbReference type="ARBA" id="ARBA00070459"/>
    </source>
</evidence>
<evidence type="ECO:0000256" key="21">
    <source>
        <dbReference type="ARBA" id="ARBA00022801"/>
    </source>
</evidence>
<dbReference type="PROSITE" id="PS51194">
    <property type="entry name" value="HELICASE_CTER"/>
    <property type="match status" value="1"/>
</dbReference>
<dbReference type="EC" id="2.7.7.7" evidence="9"/>
<evidence type="ECO:0000313" key="45">
    <source>
        <dbReference type="EMBL" id="RMC07651.1"/>
    </source>
</evidence>
<dbReference type="SMART" id="SM00487">
    <property type="entry name" value="DEXDc"/>
    <property type="match status" value="1"/>
</dbReference>
<dbReference type="GO" id="GO:0003887">
    <property type="term" value="F:DNA-directed DNA polymerase activity"/>
    <property type="evidence" value="ECO:0007669"/>
    <property type="project" value="UniProtKB-KW"/>
</dbReference>
<feature type="region of interest" description="Disordered" evidence="42">
    <location>
        <begin position="1265"/>
        <end position="1298"/>
    </location>
</feature>
<dbReference type="Pfam" id="PF20470">
    <property type="entry name" value="HTH_61"/>
    <property type="match status" value="1"/>
</dbReference>
<dbReference type="InterPro" id="IPR019760">
    <property type="entry name" value="DNA-dir_DNA_pol_A_CS"/>
</dbReference>
<evidence type="ECO:0000256" key="42">
    <source>
        <dbReference type="SAM" id="MobiDB-lite"/>
    </source>
</evidence>
<comment type="cofactor">
    <cofactor evidence="1">
        <name>Mg(2+)</name>
        <dbReference type="ChEBI" id="CHEBI:18420"/>
    </cofactor>
</comment>
<feature type="compositionally biased region" description="Polar residues" evidence="42">
    <location>
        <begin position="413"/>
        <end position="422"/>
    </location>
</feature>
<evidence type="ECO:0000313" key="46">
    <source>
        <dbReference type="Proteomes" id="UP000269221"/>
    </source>
</evidence>
<dbReference type="GO" id="GO:0003677">
    <property type="term" value="F:DNA binding"/>
    <property type="evidence" value="ECO:0007669"/>
    <property type="project" value="InterPro"/>
</dbReference>
<evidence type="ECO:0000256" key="41">
    <source>
        <dbReference type="ARBA" id="ARBA00078930"/>
    </source>
</evidence>
<dbReference type="GO" id="GO:0009451">
    <property type="term" value="P:RNA modification"/>
    <property type="evidence" value="ECO:0007669"/>
    <property type="project" value="UniProtKB-ARBA"/>
</dbReference>
<comment type="catalytic activity">
    <reaction evidence="33">
        <text>ATP + H2O = ADP + phosphate + H(+)</text>
        <dbReference type="Rhea" id="RHEA:13065"/>
        <dbReference type="ChEBI" id="CHEBI:15377"/>
        <dbReference type="ChEBI" id="CHEBI:15378"/>
        <dbReference type="ChEBI" id="CHEBI:30616"/>
        <dbReference type="ChEBI" id="CHEBI:43474"/>
        <dbReference type="ChEBI" id="CHEBI:456216"/>
        <dbReference type="EC" id="3.6.4.13"/>
    </reaction>
</comment>
<evidence type="ECO:0000256" key="37">
    <source>
        <dbReference type="ARBA" id="ARBA00062978"/>
    </source>
</evidence>
<dbReference type="STRING" id="333673.A0A3M0K574"/>
<keyword evidence="16" id="KW-0808">Transferase</keyword>
<protein>
    <recommendedName>
        <fullName evidence="40">DNA polymerase theta</fullName>
        <ecNumber evidence="8">2.1.1.346</ecNumber>
        <ecNumber evidence="7">2.1.1.348</ecNumber>
        <ecNumber evidence="10">2.7.7.49</ecNumber>
        <ecNumber evidence="9">2.7.7.7</ecNumber>
        <ecNumber evidence="11">3.6.4.12</ecNumber>
    </recommendedName>
    <alternativeName>
        <fullName evidence="41">DNA polymerase eta</fullName>
    </alternativeName>
    <alternativeName>
        <fullName evidence="31">Methyltransferase 10 domain-containing protein</fullName>
    </alternativeName>
    <alternativeName>
        <fullName evidence="32">Methyltransferase-like protein 16</fullName>
    </alternativeName>
    <alternativeName>
        <fullName evidence="38 39">RNA N(6)-adenosine-methyltransferase METTL16</fullName>
    </alternativeName>
    <alternativeName>
        <fullName evidence="30">U6 small nuclear RNA (adenine-(43)-N(6))-methyltransferase</fullName>
    </alternativeName>
</protein>
<evidence type="ECO:0000256" key="28">
    <source>
        <dbReference type="ARBA" id="ARBA00023242"/>
    </source>
</evidence>
<dbReference type="Gene3D" id="3.40.50.300">
    <property type="entry name" value="P-loop containing nucleotide triphosphate hydrolases"/>
    <property type="match status" value="3"/>
</dbReference>
<dbReference type="GO" id="GO:0006397">
    <property type="term" value="P:mRNA processing"/>
    <property type="evidence" value="ECO:0007669"/>
    <property type="project" value="UniProtKB-ARBA"/>
</dbReference>
<evidence type="ECO:0000256" key="24">
    <source>
        <dbReference type="ARBA" id="ARBA00022884"/>
    </source>
</evidence>
<feature type="domain" description="Helicase C-terminal" evidence="44">
    <location>
        <begin position="746"/>
        <end position="929"/>
    </location>
</feature>
<evidence type="ECO:0000256" key="27">
    <source>
        <dbReference type="ARBA" id="ARBA00023204"/>
    </source>
</evidence>
<dbReference type="GO" id="GO:0120048">
    <property type="term" value="F:U6 snRNA (adenine-(43)-N(6))-methyltransferase activity"/>
    <property type="evidence" value="ECO:0007669"/>
    <property type="project" value="UniProtKB-EC"/>
</dbReference>
<dbReference type="InterPro" id="IPR036397">
    <property type="entry name" value="RNaseH_sf"/>
</dbReference>
<name>A0A3M0K574_HIRRU</name>
<dbReference type="InterPro" id="IPR011545">
    <property type="entry name" value="DEAD/DEAH_box_helicase_dom"/>
</dbReference>
<dbReference type="FunFam" id="3.30.420.10:FF:000066">
    <property type="entry name" value="DNA polymerase theta"/>
    <property type="match status" value="1"/>
</dbReference>
<dbReference type="EC" id="2.7.7.49" evidence="10"/>
<dbReference type="CDD" id="cd08638">
    <property type="entry name" value="DNA_pol_A_theta"/>
    <property type="match status" value="1"/>
</dbReference>
<dbReference type="InterPro" id="IPR014001">
    <property type="entry name" value="Helicase_ATP-bd"/>
</dbReference>
<evidence type="ECO:0000256" key="22">
    <source>
        <dbReference type="ARBA" id="ARBA00022806"/>
    </source>
</evidence>
<evidence type="ECO:0000259" key="43">
    <source>
        <dbReference type="PROSITE" id="PS51192"/>
    </source>
</evidence>
<keyword evidence="14" id="KW-0597">Phosphoprotein</keyword>
<dbReference type="Proteomes" id="UP000269221">
    <property type="component" value="Unassembled WGS sequence"/>
</dbReference>
<feature type="region of interest" description="Disordered" evidence="42">
    <location>
        <begin position="1524"/>
        <end position="1574"/>
    </location>
</feature>
<evidence type="ECO:0000256" key="16">
    <source>
        <dbReference type="ARBA" id="ARBA00022679"/>
    </source>
</evidence>
<comment type="subcellular location">
    <subcellularLocation>
        <location evidence="3">Chromosome</location>
    </subcellularLocation>
    <subcellularLocation>
        <location evidence="4">Cytoplasm</location>
    </subcellularLocation>
    <subcellularLocation>
        <location evidence="2">Nucleus</location>
    </subcellularLocation>
</comment>
<keyword evidence="13" id="KW-0963">Cytoplasm</keyword>
<evidence type="ECO:0000256" key="29">
    <source>
        <dbReference type="ARBA" id="ARBA00023268"/>
    </source>
</evidence>
<keyword evidence="27" id="KW-0234">DNA repair</keyword>
<feature type="domain" description="Helicase ATP-binding" evidence="43">
    <location>
        <begin position="527"/>
        <end position="711"/>
    </location>
</feature>
<feature type="region of interest" description="Disordered" evidence="42">
    <location>
        <begin position="442"/>
        <end position="479"/>
    </location>
</feature>
<evidence type="ECO:0000256" key="35">
    <source>
        <dbReference type="ARBA" id="ARBA00048173"/>
    </source>
</evidence>
<dbReference type="FunFam" id="3.40.50.150:FF:000062">
    <property type="entry name" value="U6 small nuclear RNA (adenine-(43)-N(6))-methyltransferase"/>
    <property type="match status" value="1"/>
</dbReference>
<feature type="compositionally biased region" description="Basic and acidic residues" evidence="42">
    <location>
        <begin position="1551"/>
        <end position="1572"/>
    </location>
</feature>
<keyword evidence="46" id="KW-1185">Reference proteome</keyword>
<dbReference type="EC" id="3.6.4.12" evidence="11"/>
<dbReference type="GO" id="GO:0003964">
    <property type="term" value="F:RNA-directed DNA polymerase activity"/>
    <property type="evidence" value="ECO:0007669"/>
    <property type="project" value="UniProtKB-EC"/>
</dbReference>
<feature type="region of interest" description="Disordered" evidence="42">
    <location>
        <begin position="1416"/>
        <end position="1435"/>
    </location>
</feature>
<dbReference type="GO" id="GO:0005694">
    <property type="term" value="C:chromosome"/>
    <property type="evidence" value="ECO:0007669"/>
    <property type="project" value="UniProtKB-SubCell"/>
</dbReference>
<dbReference type="InterPro" id="IPR001650">
    <property type="entry name" value="Helicase_C-like"/>
</dbReference>
<dbReference type="GO" id="GO:0016787">
    <property type="term" value="F:hydrolase activity"/>
    <property type="evidence" value="ECO:0007669"/>
    <property type="project" value="UniProtKB-KW"/>
</dbReference>
<comment type="catalytic activity">
    <reaction evidence="36">
        <text>DNA(n) + a 2'-deoxyribonucleoside 5'-triphosphate = DNA(n+1) + diphosphate</text>
        <dbReference type="Rhea" id="RHEA:22508"/>
        <dbReference type="Rhea" id="RHEA-COMP:17339"/>
        <dbReference type="Rhea" id="RHEA-COMP:17340"/>
        <dbReference type="ChEBI" id="CHEBI:33019"/>
        <dbReference type="ChEBI" id="CHEBI:61560"/>
        <dbReference type="ChEBI" id="CHEBI:173112"/>
        <dbReference type="EC" id="2.7.7.7"/>
    </reaction>
</comment>
<dbReference type="GO" id="GO:0006261">
    <property type="term" value="P:DNA-templated DNA replication"/>
    <property type="evidence" value="ECO:0007669"/>
    <property type="project" value="InterPro"/>
</dbReference>
<dbReference type="FunFam" id="1.20.1060.10:FF:000002">
    <property type="entry name" value="Polymerase (DNA directed), theta"/>
    <property type="match status" value="1"/>
</dbReference>
<proteinExistence type="inferred from homology"/>
<evidence type="ECO:0000256" key="17">
    <source>
        <dbReference type="ARBA" id="ARBA00022691"/>
    </source>
</evidence>
<dbReference type="SUPFAM" id="SSF56672">
    <property type="entry name" value="DNA/RNA polymerases"/>
    <property type="match status" value="1"/>
</dbReference>
<dbReference type="GO" id="GO:0051254">
    <property type="term" value="P:positive regulation of RNA metabolic process"/>
    <property type="evidence" value="ECO:0007669"/>
    <property type="project" value="UniProtKB-ARBA"/>
</dbReference>
<dbReference type="Pfam" id="PF00476">
    <property type="entry name" value="DNA_pol_A"/>
    <property type="match status" value="1"/>
</dbReference>
<dbReference type="GO" id="GO:0005737">
    <property type="term" value="C:cytoplasm"/>
    <property type="evidence" value="ECO:0007669"/>
    <property type="project" value="UniProtKB-SubCell"/>
</dbReference>
<dbReference type="EC" id="2.1.1.346" evidence="8"/>
<evidence type="ECO:0000256" key="40">
    <source>
        <dbReference type="ARBA" id="ARBA00074669"/>
    </source>
</evidence>
<sequence>MALNKSMHARNRYKDKPPDFAYLAGKYPEFQQHVQTTLAGRVSLNFKDPEAVRALTCTLLKEDFGLTIDIPVERLIPTVPLRLNYIHWVEDLIGHQDAEKQTLRRGIDIGTGASCIYPLLGATLNGWYFLATEVDDMCFNYAKKNVEQNNLSDLIKVVKVPQKTLLMDALKEESEIVYDFCMCNPPFFANQLEAKGVNSRNPRRPPPSSVNTGGITEIMAEGGELEFVKRIIHDSLQLKKRLRWYSCMLGKKCSLAPLKEELRIQGVPKVTHTEFCQGRTMRWALAWSFYDDVQVPSPPSKRRKLEKPRKPITFMVLASTVKELSIKAAAMGWDAVEAIAVVRAWVEKILTDLKVQHKHVPCGKDEISLFVTAIENSWIHLRRKKRERIRQLRELPRASEDTLQAMEEEKNSQKSVSNSSDCENPKAEDSEMGFVAAEEDVQMTAGDEQPEESAAKEEHRDPVKEEVEAKQGETSLGKGQYQQVNVPEDQADKLLLASWGLPKAVLEKYHSLGVVQMFEWQAECLMLGQVLEGKNLVYSAPTSAGKTLVAELLILKRVLETRKKALLILPFVSVAKEKKCYLQALFQEVDVRVEGYMGSMAPAGRFSALDVAVCTIEKANGLINRLIEENKMDSLGVVVVDELHMLGDSHRGYLLELLLTKVRYVTEKVAKRQTKNTSPGSGGIQIVGMSATLPNLGLLASWLDAELYCTDFRPVPLKEWVKIGSNIYDSSMNLVREFQPKLQLKGDEDHIVSLCYETVCGGHSVLLFCPSKNWCEKLADIIAREFYSLQQTESLTFDERDIIEGAFRQGLVRVLAATSTLSSGVNLPARRVIVRTPTFGGKLLDILTYKQMAGRAGRKGVDTEGESILVCKPSERSKGVALLQGSLKPVCSCLLRREGEGVASSMKRAILEIIVGGVANTPEDVQTYASCTLLASSLKESKRENGKGQDEAQAGPIEACVTWLLENEFIQVVDSGNDVKAKVYHPTHLGSATLSSSLSPTEAMEIFADLQRAMKSFVLENDLHIVYLVTPVYKEWTTIDWYQFFCLWEKLPASMKRVAELVGIEEGFLARSVKGKITAKTEKQHRQMAIHKRFFTSLALLDLISEVPLQDMTKKYGCSRGMITVFCNRLGWHNMELLLSQFQSRLTFGVHRELCDLVRVSLLNAQRARTLYSAGFVTVADLAKASPDDVAAALKSSIPFKSVRRAVDEDEESAEERRAVRSIWMAGMRGLTEREAASIIVEEARRLLQQDLALMGVQWNPESSLETDTSSVISSESELEDRLRRSDGEKSAESSRVLSKKGCRVQRCNGLGSQIGNLSNIKKGYKRRLSSSTESSVFESEVLGRKQARAEEGKGDLVYSARKRPNVCRGNENIEEISGVKTKTDSRTAVQEHLTEQGKTPTLRIGPSASRLIKSTDSHLNRTRSKNTASKLQGSLPEVSNKLSIDIQKLPVSHTTISTGNSASNQNNKEFMETDSVAHKVSSSVQREEVRIGKKDKMERLFTEPATTKEGMPKGRAGFQAPVMLKGTPNTSVETHSIVGSRGISGSARTQRTDKTEGEQNKRNEKRNETQRDASCAEARIDKYFCPGEEKSCNIQIQNAGSNGSEKPNGILLQAETLQNGNCHPKDFLIQSFVKSRGVCNADGVQNDPASHQFSDSRDFEVSIQLDTQTEMIIKQEGAAGITGQQGIGGSELAAIPHQEISEKLSSLWTENDTDKRLAAAIRKPSFPSLITTNNITKNTTQHCSNKVLDSGGLNLQPVVKKVEPAPCLKESDFSVTDSQLHSFLQDYQTQNSVKGESVSKDLNKTTSHFGREHVVQVECQSVPETSLNMSDGLLFDDTFSNVSDLSAVHIMEADGKDPVALLPPDGVLQNPRPVENKFDDSDNQKEHENPAQCNNVSLASSDVIAEVLDHGNSPSFLKDVPSTFQGQSGLRNSVIHNNDARPKDLVGDQVEKLQRSHQASEKNPHPVVWSGCSFELSPGLQDVLDKWPSLSGIEPVSASSRLKGELVAPIASQEPDPVFESDCCEPEPLPTCQDLKSSFKVKGNTIENSDLQKTDGITLQLKGSNRTSCPAPDTSDKALFQTFVAEWKEKSRFSISVACERTKCLLSPKSTIGGKFKKVSSPQRIQAKDDGFPVQGCEDILVVGLAVCWGGKDAYYISLQEIQDQTEISPSLAPPPLDQSLSVTERLNHVQQYLQKKPKKERSLIMYDFIPHYKTLLMACGISLEGSFEDPKVACWLLDSGSKEHTLHSMVTNFLPSELPLLEGVGTGQGVQSLGLSASRDQSGRYRAAIESVLVFNVMDQLHKELQKENLTDVFSKVEMPTHYCLALLELNGIGFSTAAYETQKQVMQAKLSQIETKAYQLAGHSFSLTSPDDIAEVLFLELKLPQNGDVKVQGNKKTLGYTRRATAKGNRVRLSKQLSTTKDVLEKLKTLHPLPGLILEWRRINNAITKVVFPLQREKRLNSALGMERIHPISQTHTATGRVTFTEPNIQNVPRDFEIEMPTVVEESPPSQAHGNVNSHAALGGRCRKRSSILPNGLKVQAAKRLEERGIPFSVSMRHAFVPFPGGLILAADYSQLELRILAHLSCDCRLIQALNGGTDVFKSIAAEWKMIDPKDVGDRTRQEAKQICYGIIYGIGAKSLGEQMGIDENEAASYIESFKSRYSGVQKFLRETVQSCRRDGFVKTILGRRRYLPAIKDPNPYCKAHAERQAVNTTVQGSAADIVKTATVNIQRRLEAFSSGIKSHGHLESSFPRDKTGRLSRRRNAGMLHPIRGGFFILQLHDELLYEVAEDDVIQVARIVKHEMENAIKLSVKLNVKVKIGPSWGDLQDLEL</sequence>
<dbReference type="Gene3D" id="1.20.1060.10">
    <property type="entry name" value="Taq DNA Polymerase, Chain T, domain 4"/>
    <property type="match status" value="1"/>
</dbReference>
<keyword evidence="18" id="KW-0548">Nucleotidyltransferase</keyword>
<comment type="catalytic activity">
    <reaction evidence="34">
        <text>ATP + H2O = ADP + phosphate + H(+)</text>
        <dbReference type="Rhea" id="RHEA:13065"/>
        <dbReference type="ChEBI" id="CHEBI:15377"/>
        <dbReference type="ChEBI" id="CHEBI:15378"/>
        <dbReference type="ChEBI" id="CHEBI:30616"/>
        <dbReference type="ChEBI" id="CHEBI:43474"/>
        <dbReference type="ChEBI" id="CHEBI:456216"/>
        <dbReference type="EC" id="3.6.4.12"/>
    </reaction>
</comment>
<evidence type="ECO:0000256" key="26">
    <source>
        <dbReference type="ARBA" id="ARBA00022990"/>
    </source>
</evidence>
<dbReference type="GO" id="GO:0001734">
    <property type="term" value="F:mRNA m(6)A methyltransferase activity"/>
    <property type="evidence" value="ECO:0007669"/>
    <property type="project" value="UniProtKB-EC"/>
</dbReference>
<dbReference type="OrthoDB" id="2320933at2759"/>
<keyword evidence="23" id="KW-0067">ATP-binding</keyword>
<keyword evidence="21" id="KW-0378">Hydrolase</keyword>
<evidence type="ECO:0000256" key="3">
    <source>
        <dbReference type="ARBA" id="ARBA00004286"/>
    </source>
</evidence>
<dbReference type="Gene3D" id="3.30.420.10">
    <property type="entry name" value="Ribonuclease H-like superfamily/Ribonuclease H"/>
    <property type="match status" value="1"/>
</dbReference>
<evidence type="ECO:0000256" key="14">
    <source>
        <dbReference type="ARBA" id="ARBA00022553"/>
    </source>
</evidence>
<evidence type="ECO:0000256" key="10">
    <source>
        <dbReference type="ARBA" id="ARBA00012493"/>
    </source>
</evidence>
<dbReference type="InterPro" id="IPR012337">
    <property type="entry name" value="RNaseH-like_sf"/>
</dbReference>
<dbReference type="InterPro" id="IPR029063">
    <property type="entry name" value="SAM-dependent_MTases_sf"/>
</dbReference>
<evidence type="ECO:0000256" key="36">
    <source>
        <dbReference type="ARBA" id="ARBA00049244"/>
    </source>
</evidence>
<keyword evidence="29" id="KW-0511">Multifunctional enzyme</keyword>
<evidence type="ECO:0000256" key="34">
    <source>
        <dbReference type="ARBA" id="ARBA00047995"/>
    </source>
</evidence>
<dbReference type="SMART" id="SM00490">
    <property type="entry name" value="HELICc"/>
    <property type="match status" value="1"/>
</dbReference>
<dbReference type="Gene3D" id="3.30.70.370">
    <property type="match status" value="1"/>
</dbReference>
<dbReference type="Pfam" id="PF00270">
    <property type="entry name" value="DEAD"/>
    <property type="match status" value="1"/>
</dbReference>
<dbReference type="InterPro" id="IPR001098">
    <property type="entry name" value="DNA-dir_DNA_pol_A_palm_dom"/>
</dbReference>
<dbReference type="PROSITE" id="PS51192">
    <property type="entry name" value="HELICASE_ATP_BIND_1"/>
    <property type="match status" value="1"/>
</dbReference>
<reference evidence="45 46" key="1">
    <citation type="submission" date="2018-07" db="EMBL/GenBank/DDBJ databases">
        <title>A high quality draft genome assembly of the barn swallow (H. rustica rustica).</title>
        <authorList>
            <person name="Formenti G."/>
            <person name="Chiara M."/>
            <person name="Poveda L."/>
            <person name="Francoijs K.-J."/>
            <person name="Bonisoli-Alquati A."/>
            <person name="Canova L."/>
            <person name="Gianfranceschi L."/>
            <person name="Horner D.S."/>
            <person name="Saino N."/>
        </authorList>
    </citation>
    <scope>NUCLEOTIDE SEQUENCE [LARGE SCALE GENOMIC DNA]</scope>
    <source>
        <strain evidence="45">Chelidonia</strain>
        <tissue evidence="45">Blood</tissue>
    </source>
</reference>
<evidence type="ECO:0000256" key="39">
    <source>
        <dbReference type="ARBA" id="ARBA00074041"/>
    </source>
</evidence>
<dbReference type="FunFam" id="1.10.150.20:FF:000036">
    <property type="entry name" value="Polymerase (DNA directed), theta"/>
    <property type="match status" value="1"/>
</dbReference>
<evidence type="ECO:0000256" key="19">
    <source>
        <dbReference type="ARBA" id="ARBA00022741"/>
    </source>
</evidence>
<evidence type="ECO:0000256" key="1">
    <source>
        <dbReference type="ARBA" id="ARBA00001946"/>
    </source>
</evidence>
<feature type="region of interest" description="Disordered" evidence="42">
    <location>
        <begin position="400"/>
        <end position="429"/>
    </location>
</feature>
<dbReference type="CDD" id="cd18026">
    <property type="entry name" value="DEXHc_POLQ-like"/>
    <property type="match status" value="1"/>
</dbReference>
<evidence type="ECO:0000256" key="5">
    <source>
        <dbReference type="ARBA" id="ARBA00005878"/>
    </source>
</evidence>
<evidence type="ECO:0000256" key="11">
    <source>
        <dbReference type="ARBA" id="ARBA00012551"/>
    </source>
</evidence>
<dbReference type="Gene3D" id="1.10.3380.20">
    <property type="match status" value="1"/>
</dbReference>
<dbReference type="FunFam" id="1.10.3380.20:FF:000001">
    <property type="entry name" value="DNA polymerase theta"/>
    <property type="match status" value="1"/>
</dbReference>
<keyword evidence="15" id="KW-0489">Methyltransferase</keyword>
<dbReference type="GO" id="GO:2000042">
    <property type="term" value="P:negative regulation of double-strand break repair via homologous recombination"/>
    <property type="evidence" value="ECO:0007669"/>
    <property type="project" value="UniProtKB-ARBA"/>
</dbReference>
<keyword evidence="12" id="KW-0158">Chromosome</keyword>
<dbReference type="GO" id="GO:0097681">
    <property type="term" value="P:double-strand break repair via alternative nonhomologous end joining"/>
    <property type="evidence" value="ECO:0007669"/>
    <property type="project" value="UniProtKB-ARBA"/>
</dbReference>
<dbReference type="Gene3D" id="3.40.50.150">
    <property type="entry name" value="Vaccinia Virus protein VP39"/>
    <property type="match status" value="1"/>
</dbReference>
<dbReference type="FunFam" id="3.40.50.300:FF:000753">
    <property type="entry name" value="Polymerase (DNA directed), theta"/>
    <property type="match status" value="1"/>
</dbReference>
<keyword evidence="24" id="KW-0694">RNA-binding</keyword>
<comment type="similarity">
    <text evidence="5">Belongs to the methyltransferase superfamily. METTL16/RlmF family.</text>
</comment>
<evidence type="ECO:0000256" key="18">
    <source>
        <dbReference type="ARBA" id="ARBA00022695"/>
    </source>
</evidence>
<keyword evidence="22" id="KW-0347">Helicase</keyword>
<dbReference type="Pfam" id="PF21099">
    <property type="entry name" value="POLQ_helical"/>
    <property type="match status" value="1"/>
</dbReference>
<dbReference type="GO" id="GO:0043488">
    <property type="term" value="P:regulation of mRNA stability"/>
    <property type="evidence" value="ECO:0007669"/>
    <property type="project" value="UniProtKB-ARBA"/>
</dbReference>
<evidence type="ECO:0000256" key="4">
    <source>
        <dbReference type="ARBA" id="ARBA00004496"/>
    </source>
</evidence>
<dbReference type="GO" id="GO:0003723">
    <property type="term" value="F:RNA binding"/>
    <property type="evidence" value="ECO:0007669"/>
    <property type="project" value="UniProtKB-KW"/>
</dbReference>
<feature type="compositionally biased region" description="Polar residues" evidence="42">
    <location>
        <begin position="1265"/>
        <end position="1276"/>
    </location>
</feature>
<dbReference type="PANTHER" id="PTHR10133">
    <property type="entry name" value="DNA POLYMERASE I"/>
    <property type="match status" value="1"/>
</dbReference>
<dbReference type="SUPFAM" id="SSF52540">
    <property type="entry name" value="P-loop containing nucleoside triphosphate hydrolases"/>
    <property type="match status" value="1"/>
</dbReference>
<evidence type="ECO:0000256" key="20">
    <source>
        <dbReference type="ARBA" id="ARBA00022763"/>
    </source>
</evidence>
<keyword evidence="28" id="KW-0539">Nucleus</keyword>
<dbReference type="CDD" id="cd02440">
    <property type="entry name" value="AdoMet_MTases"/>
    <property type="match status" value="1"/>
</dbReference>
<dbReference type="Gene3D" id="1.10.150.20">
    <property type="entry name" value="5' to 3' exonuclease, C-terminal subdomain"/>
    <property type="match status" value="1"/>
</dbReference>
<evidence type="ECO:0000256" key="31">
    <source>
        <dbReference type="ARBA" id="ARBA00032914"/>
    </source>
</evidence>
<evidence type="ECO:0000256" key="33">
    <source>
        <dbReference type="ARBA" id="ARBA00047984"/>
    </source>
</evidence>
<dbReference type="GO" id="GO:0032259">
    <property type="term" value="P:methylation"/>
    <property type="evidence" value="ECO:0007669"/>
    <property type="project" value="UniProtKB-KW"/>
</dbReference>
<evidence type="ECO:0000256" key="23">
    <source>
        <dbReference type="ARBA" id="ARBA00022840"/>
    </source>
</evidence>
<feature type="compositionally biased region" description="Basic and acidic residues" evidence="42">
    <location>
        <begin position="453"/>
        <end position="471"/>
    </location>
</feature>
<keyword evidence="17" id="KW-0949">S-adenosyl-L-methionine</keyword>
<evidence type="ECO:0000256" key="13">
    <source>
        <dbReference type="ARBA" id="ARBA00022490"/>
    </source>
</evidence>
<evidence type="ECO:0000256" key="32">
    <source>
        <dbReference type="ARBA" id="ARBA00032945"/>
    </source>
</evidence>
<dbReference type="GO" id="GO:0009896">
    <property type="term" value="P:positive regulation of catabolic process"/>
    <property type="evidence" value="ECO:0007669"/>
    <property type="project" value="UniProtKB-ARBA"/>
</dbReference>
<evidence type="ECO:0000259" key="44">
    <source>
        <dbReference type="PROSITE" id="PS51194"/>
    </source>
</evidence>
<keyword evidence="20" id="KW-0227">DNA damage</keyword>
<dbReference type="GO" id="GO:0003724">
    <property type="term" value="F:RNA helicase activity"/>
    <property type="evidence" value="ECO:0007669"/>
    <property type="project" value="UniProtKB-EC"/>
</dbReference>
<keyword evidence="25" id="KW-0239">DNA-directed DNA polymerase</keyword>
<organism evidence="45 46">
    <name type="scientific">Hirundo rustica rustica</name>
    <dbReference type="NCBI Taxonomy" id="333673"/>
    <lineage>
        <taxon>Eukaryota</taxon>
        <taxon>Metazoa</taxon>
        <taxon>Chordata</taxon>
        <taxon>Craniata</taxon>
        <taxon>Vertebrata</taxon>
        <taxon>Euteleostomi</taxon>
        <taxon>Archelosauria</taxon>
        <taxon>Archosauria</taxon>
        <taxon>Dinosauria</taxon>
        <taxon>Saurischia</taxon>
        <taxon>Theropoda</taxon>
        <taxon>Coelurosauria</taxon>
        <taxon>Aves</taxon>
        <taxon>Neognathae</taxon>
        <taxon>Neoaves</taxon>
        <taxon>Telluraves</taxon>
        <taxon>Australaves</taxon>
        <taxon>Passeriformes</taxon>
        <taxon>Sylvioidea</taxon>
        <taxon>Hirundinidae</taxon>
        <taxon>Hirundo</taxon>
    </lineage>
</organism>
<feature type="compositionally biased region" description="Basic and acidic residues" evidence="42">
    <location>
        <begin position="1875"/>
        <end position="1890"/>
    </location>
</feature>
<keyword evidence="19" id="KW-0547">Nucleotide-binding</keyword>
<dbReference type="Pfam" id="PF05971">
    <property type="entry name" value="Methyltransf_10"/>
    <property type="match status" value="1"/>
</dbReference>
<dbReference type="InterPro" id="IPR046931">
    <property type="entry name" value="HTH_61"/>
</dbReference>
<gene>
    <name evidence="45" type="ORF">DUI87_17128</name>
</gene>